<evidence type="ECO:0000256" key="1">
    <source>
        <dbReference type="SAM" id="MobiDB-lite"/>
    </source>
</evidence>
<keyword evidence="5" id="KW-1185">Reference proteome</keyword>
<dbReference type="EMBL" id="CAMXCT030000483">
    <property type="protein sequence ID" value="CAL4766735.1"/>
    <property type="molecule type" value="Genomic_DNA"/>
</dbReference>
<reference evidence="2" key="1">
    <citation type="submission" date="2022-10" db="EMBL/GenBank/DDBJ databases">
        <authorList>
            <person name="Chen Y."/>
            <person name="Dougan E. K."/>
            <person name="Chan C."/>
            <person name="Rhodes N."/>
            <person name="Thang M."/>
        </authorList>
    </citation>
    <scope>NUCLEOTIDE SEQUENCE</scope>
</reference>
<sequence length="1432" mass="158811">MIFGRSLGNIQVDAADPADERWNPAAVLRSWISVRNEATEAAEAAEVDAGAEEVAEEQEQPEEEQETGAEAEPEQGLQLAAPDAAVASAGPSGVVEGTKLSEEEIVKIVEAKRKKTTLRTIWSTWQDVVNEAHREVSVEEREHLEALRVLGILAEGFFVVATNLAAKSRGPLGDLEELQSEHKIRYRAFVVPMRRRHAEEEGRLKDLQKILKQIDPEKLQQKSLEKAKGNKAGDKGGNAAMAEIISKAQTTVQKLLKFSEDFQKNEITPNFLMEEAEATVRKILMSRRLLMGVKLATAKTKKDAPVFSPSETCLPSLLRRLELESYLYPTWICEQLKRRLARLRGEAVNFQGAPILWGPRRRWDSRARTFSIEEAVKLCKDMNVAAPMPVTQKTPEDLVDTVEDSQDTVEATEAETPDAANLAQGNAETARRVEAEEQPGETGQPEDAEPEDQPEDQTEAEPSEALEASKDTKVAWELEDEATVEEENSARPFTLGEEDDMQEQNATVGQEVDEESEEAIEQPELKEGDEQINGKVSSPGAQPLEPSEQRMEDAAHEETKDAEKAEQEEAALNSALEEEGAEAEDNHEGHQDAIEESKEEQGEQDAPECAKEETTEPEDIDSAGQGELAESPPDEKDSKEEIAEEDALEAPEIADEHFGSPDMTSQPEQKETPAADAEGENASLCIGEARGETPEDQPVSQADAQAELEERQRKKAAKFEKKRQQKKETQEDLAVEEEPDPGLLAQWCEDEKELRDKAVKLCMQLCKSLAELMNSNSNTNKQGQKEEKAGQKAPPSRRFLQQLKEKVDSKVAEWQEFCNCPASDVFIKNQALWTQKRRKRFGELMDCQDDLEWAKPNSKADEKISLLQRGITSPERGAWALHYGAEIIMMEAVGDDSVKALMDQVATMGLTKRTTEGLDMALLRELVSYQGSNPMSDMEGVVASMREGSLNSFLIFELSALVTDFPVTALKGALMGAPYKHKVKEGAYFGMSFLVSQLKNDKTYAKYRSYHVSNNTIRMTSLTSHLLLSLSDRSPTSSALDVIYNIEKVFPGIEKMKADEETAILSWSSEAVMKKDSVTNASKAAKEAQQRAKNSKRFPMLVPKELYKTLVDVTGHEGFIPFEGISAKDFLEAIMQCATELFNGKTESFLELKKLLSNMKIVGVDSDEVQTDVAKQLQSLIFMGEKVTEMSGEEILLQPDGTEDVEELQQMLVENASALSAVFSKMDGDQIKSLGFPDQVTTKLIENYKRKMPVTAAEVLSISFELGTLGMKPKTDAQRVQELVDVLGGLTVEGIIKKKFASLTKKVSTLDEFKTVLKAGDVYGIMDKTDKATKVTEILAEAKLDRSFFDAALLCVACRELDYKDEAMKLVAKSDPGFIGELIEVAAGTTMTKDLDEFKDLFKKEIKDIWLAGMLLQIAPVEKGNDKYSQGR</sequence>
<protein>
    <submittedName>
        <fullName evidence="4">Cyclin-related protein, putative</fullName>
    </submittedName>
</protein>
<dbReference type="Proteomes" id="UP001152797">
    <property type="component" value="Unassembled WGS sequence"/>
</dbReference>
<evidence type="ECO:0000313" key="2">
    <source>
        <dbReference type="EMBL" id="CAI3979423.1"/>
    </source>
</evidence>
<name>A0A9P1BU49_9DINO</name>
<organism evidence="2">
    <name type="scientific">Cladocopium goreaui</name>
    <dbReference type="NCBI Taxonomy" id="2562237"/>
    <lineage>
        <taxon>Eukaryota</taxon>
        <taxon>Sar</taxon>
        <taxon>Alveolata</taxon>
        <taxon>Dinophyceae</taxon>
        <taxon>Suessiales</taxon>
        <taxon>Symbiodiniaceae</taxon>
        <taxon>Cladocopium</taxon>
    </lineage>
</organism>
<comment type="caution">
    <text evidence="2">The sequence shown here is derived from an EMBL/GenBank/DDBJ whole genome shotgun (WGS) entry which is preliminary data.</text>
</comment>
<feature type="region of interest" description="Disordered" evidence="1">
    <location>
        <begin position="776"/>
        <end position="796"/>
    </location>
</feature>
<feature type="compositionally biased region" description="Acidic residues" evidence="1">
    <location>
        <begin position="642"/>
        <end position="653"/>
    </location>
</feature>
<reference evidence="3" key="2">
    <citation type="submission" date="2024-04" db="EMBL/GenBank/DDBJ databases">
        <authorList>
            <person name="Chen Y."/>
            <person name="Shah S."/>
            <person name="Dougan E. K."/>
            <person name="Thang M."/>
            <person name="Chan C."/>
        </authorList>
    </citation>
    <scope>NUCLEOTIDE SEQUENCE [LARGE SCALE GENOMIC DNA]</scope>
</reference>
<feature type="region of interest" description="Disordered" evidence="1">
    <location>
        <begin position="39"/>
        <end position="75"/>
    </location>
</feature>
<proteinExistence type="predicted"/>
<accession>A0A9P1BU49</accession>
<evidence type="ECO:0000313" key="5">
    <source>
        <dbReference type="Proteomes" id="UP001152797"/>
    </source>
</evidence>
<feature type="compositionally biased region" description="Acidic residues" evidence="1">
    <location>
        <begin position="511"/>
        <end position="521"/>
    </location>
</feature>
<feature type="compositionally biased region" description="Basic and acidic residues" evidence="1">
    <location>
        <begin position="467"/>
        <end position="476"/>
    </location>
</feature>
<feature type="compositionally biased region" description="Acidic residues" evidence="1">
    <location>
        <begin position="477"/>
        <end position="487"/>
    </location>
</feature>
<feature type="compositionally biased region" description="Basic and acidic residues" evidence="1">
    <location>
        <begin position="547"/>
        <end position="567"/>
    </location>
</feature>
<dbReference type="EMBL" id="CAMXCT010000483">
    <property type="protein sequence ID" value="CAI3979423.1"/>
    <property type="molecule type" value="Genomic_DNA"/>
</dbReference>
<feature type="compositionally biased region" description="Acidic residues" evidence="1">
    <location>
        <begin position="397"/>
        <end position="416"/>
    </location>
</feature>
<gene>
    <name evidence="2" type="ORF">C1SCF055_LOCUS7374</name>
</gene>
<evidence type="ECO:0000313" key="4">
    <source>
        <dbReference type="EMBL" id="CAL4766735.1"/>
    </source>
</evidence>
<evidence type="ECO:0000313" key="3">
    <source>
        <dbReference type="EMBL" id="CAL1132798.1"/>
    </source>
</evidence>
<feature type="compositionally biased region" description="Basic and acidic residues" evidence="1">
    <location>
        <begin position="584"/>
        <end position="601"/>
    </location>
</feature>
<feature type="compositionally biased region" description="Basic residues" evidence="1">
    <location>
        <begin position="713"/>
        <end position="725"/>
    </location>
</feature>
<feature type="compositionally biased region" description="Acidic residues" evidence="1">
    <location>
        <begin position="43"/>
        <end position="73"/>
    </location>
</feature>
<dbReference type="EMBL" id="CAMXCT020000483">
    <property type="protein sequence ID" value="CAL1132798.1"/>
    <property type="molecule type" value="Genomic_DNA"/>
</dbReference>
<feature type="compositionally biased region" description="Acidic residues" evidence="1">
    <location>
        <begin position="436"/>
        <end position="464"/>
    </location>
</feature>
<feature type="region of interest" description="Disordered" evidence="1">
    <location>
        <begin position="387"/>
        <end position="738"/>
    </location>
</feature>